<keyword evidence="4" id="KW-0378">Hydrolase</keyword>
<evidence type="ECO:0000313" key="8">
    <source>
        <dbReference type="EMBL" id="KAK0453280.1"/>
    </source>
</evidence>
<feature type="region of interest" description="Disordered" evidence="6">
    <location>
        <begin position="1"/>
        <end position="34"/>
    </location>
</feature>
<name>A0AA39K2F6_9AGAR</name>
<dbReference type="Pfam" id="PF08938">
    <property type="entry name" value="HBS1_N"/>
    <property type="match status" value="1"/>
</dbReference>
<dbReference type="EMBL" id="JAUEPT010000003">
    <property type="protein sequence ID" value="KAK0453280.1"/>
    <property type="molecule type" value="Genomic_DNA"/>
</dbReference>
<evidence type="ECO:0000313" key="9">
    <source>
        <dbReference type="Proteomes" id="UP001175226"/>
    </source>
</evidence>
<dbReference type="SUPFAM" id="SSF109732">
    <property type="entry name" value="HBS1-like domain"/>
    <property type="match status" value="1"/>
</dbReference>
<keyword evidence="3" id="KW-0597">Phosphoprotein</keyword>
<keyword evidence="5" id="KW-0648">Protein biosynthesis</keyword>
<comment type="caution">
    <text evidence="8">The sequence shown here is derived from an EMBL/GenBank/DDBJ whole genome shotgun (WGS) entry which is preliminary data.</text>
</comment>
<feature type="domain" description="HBS1-like protein N-terminal" evidence="7">
    <location>
        <begin position="13"/>
        <end position="80"/>
    </location>
</feature>
<keyword evidence="9" id="KW-1185">Reference proteome</keyword>
<dbReference type="Proteomes" id="UP001175226">
    <property type="component" value="Unassembled WGS sequence"/>
</dbReference>
<keyword evidence="2" id="KW-0963">Cytoplasm</keyword>
<evidence type="ECO:0000256" key="4">
    <source>
        <dbReference type="ARBA" id="ARBA00022801"/>
    </source>
</evidence>
<dbReference type="AlphaFoldDB" id="A0AA39K2F6"/>
<dbReference type="GO" id="GO:0005737">
    <property type="term" value="C:cytoplasm"/>
    <property type="evidence" value="ECO:0007669"/>
    <property type="project" value="UniProtKB-SubCell"/>
</dbReference>
<dbReference type="InterPro" id="IPR037189">
    <property type="entry name" value="HBS1-like_N_sf"/>
</dbReference>
<dbReference type="GO" id="GO:0006412">
    <property type="term" value="P:translation"/>
    <property type="evidence" value="ECO:0007669"/>
    <property type="project" value="UniProtKB-KW"/>
</dbReference>
<evidence type="ECO:0000256" key="3">
    <source>
        <dbReference type="ARBA" id="ARBA00022553"/>
    </source>
</evidence>
<feature type="compositionally biased region" description="Acidic residues" evidence="6">
    <location>
        <begin position="12"/>
        <end position="34"/>
    </location>
</feature>
<reference evidence="8" key="1">
    <citation type="submission" date="2023-06" db="EMBL/GenBank/DDBJ databases">
        <authorList>
            <consortium name="Lawrence Berkeley National Laboratory"/>
            <person name="Ahrendt S."/>
            <person name="Sahu N."/>
            <person name="Indic B."/>
            <person name="Wong-Bajracharya J."/>
            <person name="Merenyi Z."/>
            <person name="Ke H.-M."/>
            <person name="Monk M."/>
            <person name="Kocsube S."/>
            <person name="Drula E."/>
            <person name="Lipzen A."/>
            <person name="Balint B."/>
            <person name="Henrissat B."/>
            <person name="Andreopoulos B."/>
            <person name="Martin F.M."/>
            <person name="Harder C.B."/>
            <person name="Rigling D."/>
            <person name="Ford K.L."/>
            <person name="Foster G.D."/>
            <person name="Pangilinan J."/>
            <person name="Papanicolaou A."/>
            <person name="Barry K."/>
            <person name="LaButti K."/>
            <person name="Viragh M."/>
            <person name="Koriabine M."/>
            <person name="Yan M."/>
            <person name="Riley R."/>
            <person name="Champramary S."/>
            <person name="Plett K.L."/>
            <person name="Tsai I.J."/>
            <person name="Slot J."/>
            <person name="Sipos G."/>
            <person name="Plett J."/>
            <person name="Nagy L.G."/>
            <person name="Grigoriev I.V."/>
        </authorList>
    </citation>
    <scope>NUCLEOTIDE SEQUENCE</scope>
    <source>
        <strain evidence="8">FPL87.14</strain>
    </source>
</reference>
<dbReference type="GO" id="GO:0016787">
    <property type="term" value="F:hydrolase activity"/>
    <property type="evidence" value="ECO:0007669"/>
    <property type="project" value="UniProtKB-KW"/>
</dbReference>
<evidence type="ECO:0000256" key="2">
    <source>
        <dbReference type="ARBA" id="ARBA00022490"/>
    </source>
</evidence>
<evidence type="ECO:0000256" key="1">
    <source>
        <dbReference type="ARBA" id="ARBA00004496"/>
    </source>
</evidence>
<sequence>MSRHRDVRNINLDDELDDDTLSDGGDEEMTEQEQAELNATFEQVRDVIGDEDTTGISEREIREYLWDCFFKVDQTVEWALGECGAS</sequence>
<proteinExistence type="predicted"/>
<protein>
    <recommendedName>
        <fullName evidence="7">HBS1-like protein N-terminal domain-containing protein</fullName>
    </recommendedName>
</protein>
<gene>
    <name evidence="8" type="ORF">EV421DRAFT_1763199</name>
</gene>
<evidence type="ECO:0000256" key="5">
    <source>
        <dbReference type="ARBA" id="ARBA00022917"/>
    </source>
</evidence>
<evidence type="ECO:0000259" key="7">
    <source>
        <dbReference type="Pfam" id="PF08938"/>
    </source>
</evidence>
<comment type="subcellular location">
    <subcellularLocation>
        <location evidence="1">Cytoplasm</location>
    </subcellularLocation>
</comment>
<evidence type="ECO:0000256" key="6">
    <source>
        <dbReference type="SAM" id="MobiDB-lite"/>
    </source>
</evidence>
<dbReference type="InterPro" id="IPR015033">
    <property type="entry name" value="HBS1-like_N"/>
</dbReference>
<accession>A0AA39K2F6</accession>
<organism evidence="8 9">
    <name type="scientific">Armillaria borealis</name>
    <dbReference type="NCBI Taxonomy" id="47425"/>
    <lineage>
        <taxon>Eukaryota</taxon>
        <taxon>Fungi</taxon>
        <taxon>Dikarya</taxon>
        <taxon>Basidiomycota</taxon>
        <taxon>Agaricomycotina</taxon>
        <taxon>Agaricomycetes</taxon>
        <taxon>Agaricomycetidae</taxon>
        <taxon>Agaricales</taxon>
        <taxon>Marasmiineae</taxon>
        <taxon>Physalacriaceae</taxon>
        <taxon>Armillaria</taxon>
    </lineage>
</organism>